<evidence type="ECO:0000256" key="3">
    <source>
        <dbReference type="SAM" id="MobiDB-lite"/>
    </source>
</evidence>
<proteinExistence type="predicted"/>
<gene>
    <name evidence="5" type="ORF">WJX84_000195</name>
</gene>
<dbReference type="Proteomes" id="UP001485043">
    <property type="component" value="Unassembled WGS sequence"/>
</dbReference>
<feature type="compositionally biased region" description="Low complexity" evidence="3">
    <location>
        <begin position="798"/>
        <end position="810"/>
    </location>
</feature>
<dbReference type="InterPro" id="IPR044802">
    <property type="entry name" value="NADKc-like"/>
</dbReference>
<keyword evidence="1" id="KW-0547">Nucleotide-binding</keyword>
<feature type="domain" description="Zeta toxin" evidence="4">
    <location>
        <begin position="456"/>
        <end position="577"/>
    </location>
</feature>
<organism evidence="5 6">
    <name type="scientific">Apatococcus fuscideae</name>
    <dbReference type="NCBI Taxonomy" id="2026836"/>
    <lineage>
        <taxon>Eukaryota</taxon>
        <taxon>Viridiplantae</taxon>
        <taxon>Chlorophyta</taxon>
        <taxon>core chlorophytes</taxon>
        <taxon>Trebouxiophyceae</taxon>
        <taxon>Chlorellales</taxon>
        <taxon>Chlorellaceae</taxon>
        <taxon>Apatococcus</taxon>
    </lineage>
</organism>
<feature type="region of interest" description="Disordered" evidence="3">
    <location>
        <begin position="34"/>
        <end position="79"/>
    </location>
</feature>
<dbReference type="GO" id="GO:0005524">
    <property type="term" value="F:ATP binding"/>
    <property type="evidence" value="ECO:0007669"/>
    <property type="project" value="UniProtKB-KW"/>
</dbReference>
<evidence type="ECO:0000313" key="5">
    <source>
        <dbReference type="EMBL" id="KAK9837372.1"/>
    </source>
</evidence>
<keyword evidence="6" id="KW-1185">Reference proteome</keyword>
<name>A0AAW1RUC7_9CHLO</name>
<comment type="caution">
    <text evidence="5">The sequence shown here is derived from an EMBL/GenBank/DDBJ whole genome shotgun (WGS) entry which is preliminary data.</text>
</comment>
<dbReference type="AlphaFoldDB" id="A0AAW1RUC7"/>
<dbReference type="Gene3D" id="3.40.50.300">
    <property type="entry name" value="P-loop containing nucleotide triphosphate hydrolases"/>
    <property type="match status" value="1"/>
</dbReference>
<evidence type="ECO:0000256" key="2">
    <source>
        <dbReference type="ARBA" id="ARBA00022840"/>
    </source>
</evidence>
<reference evidence="5 6" key="1">
    <citation type="journal article" date="2024" name="Nat. Commun.">
        <title>Phylogenomics reveals the evolutionary origins of lichenization in chlorophyte algae.</title>
        <authorList>
            <person name="Puginier C."/>
            <person name="Libourel C."/>
            <person name="Otte J."/>
            <person name="Skaloud P."/>
            <person name="Haon M."/>
            <person name="Grisel S."/>
            <person name="Petersen M."/>
            <person name="Berrin J.G."/>
            <person name="Delaux P.M."/>
            <person name="Dal Grande F."/>
            <person name="Keller J."/>
        </authorList>
    </citation>
    <scope>NUCLEOTIDE SEQUENCE [LARGE SCALE GENOMIC DNA]</scope>
    <source>
        <strain evidence="5 6">SAG 2523</strain>
    </source>
</reference>
<feature type="compositionally biased region" description="Low complexity" evidence="3">
    <location>
        <begin position="336"/>
        <end position="352"/>
    </location>
</feature>
<accession>A0AAW1RUC7</accession>
<dbReference type="EMBL" id="JALJOV010001960">
    <property type="protein sequence ID" value="KAK9837372.1"/>
    <property type="molecule type" value="Genomic_DNA"/>
</dbReference>
<dbReference type="InterPro" id="IPR027417">
    <property type="entry name" value="P-loop_NTPase"/>
</dbReference>
<feature type="region of interest" description="Disordered" evidence="3">
    <location>
        <begin position="334"/>
        <end position="364"/>
    </location>
</feature>
<feature type="region of interest" description="Disordered" evidence="3">
    <location>
        <begin position="727"/>
        <end position="750"/>
    </location>
</feature>
<feature type="region of interest" description="Disordered" evidence="3">
    <location>
        <begin position="792"/>
        <end position="840"/>
    </location>
</feature>
<evidence type="ECO:0000256" key="1">
    <source>
        <dbReference type="ARBA" id="ARBA00022741"/>
    </source>
</evidence>
<protein>
    <recommendedName>
        <fullName evidence="4">Zeta toxin domain-containing protein</fullName>
    </recommendedName>
</protein>
<dbReference type="PANTHER" id="PTHR31153:SF1">
    <property type="entry name" value="CALMODULIN CALCIUM-DEPENDENT NAD KINASE"/>
    <property type="match status" value="1"/>
</dbReference>
<keyword evidence="2" id="KW-0067">ATP-binding</keyword>
<dbReference type="GO" id="GO:0016301">
    <property type="term" value="F:kinase activity"/>
    <property type="evidence" value="ECO:0007669"/>
    <property type="project" value="InterPro"/>
</dbReference>
<dbReference type="InterPro" id="IPR010488">
    <property type="entry name" value="Zeta_toxin_domain"/>
</dbReference>
<sequence length="840" mass="93575">MVQASTPVATLLFSFAAGIGACLFLQRLLAEQRASRTASDTPTESGSPRKRRPSSEPLRSSLGRKEQKQQPEPLHQPDQEGLTCLEDRRASHGQASTPFAQVPADFGEAEPAGHAQVPTAFSLPNRVLGEQSSLSQDLGDIGRPEVLPFSVYAACRLLDTTPQDTGNGQVYEALRTMAAYYLRADLESLCDCIQVFDLNELLFSVARFERTFSTGASESHRHMPRGISSQGSLCSNEIDMNHEAEQHLQQHAADLESVRQVASGLMNELEAILHEYLSFNWDRVEEVLESNRTLLHGDGLSIPWPSHPSLSSLVQDGSRELSWSGELSQELNAAGLQQQQHFSSAASSDSLQRPSPPSQPMQNGLDHALALSKRRSKSLPRNISTSSFDDYMIQSATSNGQLRKARSGKEIGRSRAVANWKRARNAATKKVTIEMLGAQRRFQTLYEMFAELNQHTSALDENRQPILLLLGGGMAAGKSTVREIIGHDEFWSKVGKNAVVVEADAIKTRDIVFKQLAKQFQSDASLSQFVHEYSTKAAESMLVAALNQQKDIVFDGTMTWLPFVEQTIGMARDYRNNYRRSVGYSEDENGHVTERYWEIDPENPICTDKKRPYRIELVGVSCDAGLAVARGIWRKLRSGRSVPVSAQLRSHRLFSENFEHFAHLVDSATLYHTGAALTTFNKANMDLSPQIIAHRSTATRGQMLVNPPFWAEFRHKSTINDKATCRNELHHKRGAKEERFPRSQPGSMSTLRQAFRLADRRERLLRDKPQHTLQDVIAPLIDKLHTLDTVHSERSIGSSSSLPHSHSYPHSKPPQPPQLSRLSQQSENSLPPSPRSIHPG</sequence>
<dbReference type="PANTHER" id="PTHR31153">
    <property type="entry name" value="CALMODULIN CALCIUM-DEPENDENT NAD KINASE"/>
    <property type="match status" value="1"/>
</dbReference>
<evidence type="ECO:0000313" key="6">
    <source>
        <dbReference type="Proteomes" id="UP001485043"/>
    </source>
</evidence>
<dbReference type="Pfam" id="PF06414">
    <property type="entry name" value="Zeta_toxin"/>
    <property type="match status" value="1"/>
</dbReference>
<evidence type="ECO:0000259" key="4">
    <source>
        <dbReference type="Pfam" id="PF06414"/>
    </source>
</evidence>